<keyword evidence="3" id="KW-1185">Reference proteome</keyword>
<dbReference type="Proteomes" id="UP000604046">
    <property type="component" value="Unassembled WGS sequence"/>
</dbReference>
<dbReference type="EMBL" id="CAJNDS010000735">
    <property type="protein sequence ID" value="CAE7230979.1"/>
    <property type="molecule type" value="Genomic_DNA"/>
</dbReference>
<reference evidence="2" key="1">
    <citation type="submission" date="2021-02" db="EMBL/GenBank/DDBJ databases">
        <authorList>
            <person name="Dougan E. K."/>
            <person name="Rhodes N."/>
            <person name="Thang M."/>
            <person name="Chan C."/>
        </authorList>
    </citation>
    <scope>NUCLEOTIDE SEQUENCE</scope>
</reference>
<feature type="region of interest" description="Disordered" evidence="1">
    <location>
        <begin position="110"/>
        <end position="143"/>
    </location>
</feature>
<evidence type="ECO:0000313" key="3">
    <source>
        <dbReference type="Proteomes" id="UP000604046"/>
    </source>
</evidence>
<organism evidence="2 3">
    <name type="scientific">Symbiodinium natans</name>
    <dbReference type="NCBI Taxonomy" id="878477"/>
    <lineage>
        <taxon>Eukaryota</taxon>
        <taxon>Sar</taxon>
        <taxon>Alveolata</taxon>
        <taxon>Dinophyceae</taxon>
        <taxon>Suessiales</taxon>
        <taxon>Symbiodiniaceae</taxon>
        <taxon>Symbiodinium</taxon>
    </lineage>
</organism>
<evidence type="ECO:0000256" key="1">
    <source>
        <dbReference type="SAM" id="MobiDB-lite"/>
    </source>
</evidence>
<comment type="caution">
    <text evidence="2">The sequence shown here is derived from an EMBL/GenBank/DDBJ whole genome shotgun (WGS) entry which is preliminary data.</text>
</comment>
<accession>A0A812KVA3</accession>
<protein>
    <submittedName>
        <fullName evidence="2">Uncharacterized protein</fullName>
    </submittedName>
</protein>
<proteinExistence type="predicted"/>
<evidence type="ECO:0000313" key="2">
    <source>
        <dbReference type="EMBL" id="CAE7230979.1"/>
    </source>
</evidence>
<feature type="non-terminal residue" evidence="2">
    <location>
        <position position="1"/>
    </location>
</feature>
<feature type="region of interest" description="Disordered" evidence="1">
    <location>
        <begin position="18"/>
        <end position="45"/>
    </location>
</feature>
<feature type="compositionally biased region" description="Basic and acidic residues" evidence="1">
    <location>
        <begin position="124"/>
        <end position="143"/>
    </location>
</feature>
<sequence length="143" mass="15861">TLSPAAMGASSCRAEKCGRTCDESEGEGESGEDREVVDISSLPGSVAKEDCVMPWNQRDMQSPTVGANFSTALPQAVLMHPRSLKRRRRCITKWYTAEVQFLPGFVYSRRSRPEPTRRAVQNEPPKREKEDGGALRETSETSV</sequence>
<dbReference type="AlphaFoldDB" id="A0A812KVA3"/>
<gene>
    <name evidence="2" type="ORF">SNAT2548_LOCUS9428</name>
</gene>
<name>A0A812KVA3_9DINO</name>